<dbReference type="PANTHER" id="PTHR30086">
    <property type="entry name" value="ARGININE EXPORTER PROTEIN ARGO"/>
    <property type="match status" value="1"/>
</dbReference>
<proteinExistence type="predicted"/>
<dbReference type="Proteomes" id="UP001501787">
    <property type="component" value="Unassembled WGS sequence"/>
</dbReference>
<dbReference type="PANTHER" id="PTHR30086:SF20">
    <property type="entry name" value="ARGININE EXPORTER PROTEIN ARGO-RELATED"/>
    <property type="match status" value="1"/>
</dbReference>
<gene>
    <name evidence="7" type="ORF">GCM10009129_05640</name>
</gene>
<keyword evidence="5 6" id="KW-0472">Membrane</keyword>
<organism evidence="7 8">
    <name type="scientific">Psychrobacter aestuarii</name>
    <dbReference type="NCBI Taxonomy" id="556327"/>
    <lineage>
        <taxon>Bacteria</taxon>
        <taxon>Pseudomonadati</taxon>
        <taxon>Pseudomonadota</taxon>
        <taxon>Gammaproteobacteria</taxon>
        <taxon>Moraxellales</taxon>
        <taxon>Moraxellaceae</taxon>
        <taxon>Psychrobacter</taxon>
    </lineage>
</organism>
<evidence type="ECO:0000256" key="3">
    <source>
        <dbReference type="ARBA" id="ARBA00022692"/>
    </source>
</evidence>
<keyword evidence="8" id="KW-1185">Reference proteome</keyword>
<evidence type="ECO:0000313" key="7">
    <source>
        <dbReference type="EMBL" id="GAA0311180.1"/>
    </source>
</evidence>
<evidence type="ECO:0000256" key="6">
    <source>
        <dbReference type="SAM" id="Phobius"/>
    </source>
</evidence>
<dbReference type="InterPro" id="IPR001123">
    <property type="entry name" value="LeuE-type"/>
</dbReference>
<sequence>MNSIFVYLLIASATIASPGPGVVLSITNALTYDRRKTLCGIFGLSLGMLAVAIVSATSVGVLIATSKSAFLTLQIIGAFYILYMGSKMLLKKAAGCP</sequence>
<feature type="transmembrane region" description="Helical" evidence="6">
    <location>
        <begin position="69"/>
        <end position="90"/>
    </location>
</feature>
<keyword evidence="2" id="KW-1003">Cell membrane</keyword>
<reference evidence="7 8" key="1">
    <citation type="journal article" date="2019" name="Int. J. Syst. Evol. Microbiol.">
        <title>The Global Catalogue of Microorganisms (GCM) 10K type strain sequencing project: providing services to taxonomists for standard genome sequencing and annotation.</title>
        <authorList>
            <consortium name="The Broad Institute Genomics Platform"/>
            <consortium name="The Broad Institute Genome Sequencing Center for Infectious Disease"/>
            <person name="Wu L."/>
            <person name="Ma J."/>
        </authorList>
    </citation>
    <scope>NUCLEOTIDE SEQUENCE [LARGE SCALE GENOMIC DNA]</scope>
    <source>
        <strain evidence="7 8">JCM 16343</strain>
    </source>
</reference>
<comment type="subcellular location">
    <subcellularLocation>
        <location evidence="1">Cell membrane</location>
        <topology evidence="1">Multi-pass membrane protein</topology>
    </subcellularLocation>
</comment>
<feature type="transmembrane region" description="Helical" evidence="6">
    <location>
        <begin position="6"/>
        <end position="26"/>
    </location>
</feature>
<evidence type="ECO:0000256" key="4">
    <source>
        <dbReference type="ARBA" id="ARBA00022989"/>
    </source>
</evidence>
<evidence type="ECO:0000256" key="5">
    <source>
        <dbReference type="ARBA" id="ARBA00023136"/>
    </source>
</evidence>
<accession>A0ABN0VM92</accession>
<keyword evidence="3 6" id="KW-0812">Transmembrane</keyword>
<dbReference type="Pfam" id="PF01810">
    <property type="entry name" value="LysE"/>
    <property type="match status" value="1"/>
</dbReference>
<feature type="transmembrane region" description="Helical" evidence="6">
    <location>
        <begin position="38"/>
        <end position="63"/>
    </location>
</feature>
<evidence type="ECO:0000256" key="1">
    <source>
        <dbReference type="ARBA" id="ARBA00004651"/>
    </source>
</evidence>
<name>A0ABN0VM92_9GAMM</name>
<comment type="caution">
    <text evidence="7">The sequence shown here is derived from an EMBL/GenBank/DDBJ whole genome shotgun (WGS) entry which is preliminary data.</text>
</comment>
<evidence type="ECO:0000256" key="2">
    <source>
        <dbReference type="ARBA" id="ARBA00022475"/>
    </source>
</evidence>
<protein>
    <recommendedName>
        <fullName evidence="9">LysE family translocator</fullName>
    </recommendedName>
</protein>
<evidence type="ECO:0008006" key="9">
    <source>
        <dbReference type="Google" id="ProtNLM"/>
    </source>
</evidence>
<keyword evidence="4 6" id="KW-1133">Transmembrane helix</keyword>
<dbReference type="RefSeq" id="WP_201503930.1">
    <property type="nucleotide sequence ID" value="NZ_BAAAFR010000001.1"/>
</dbReference>
<dbReference type="EMBL" id="BAAAFR010000001">
    <property type="protein sequence ID" value="GAA0311180.1"/>
    <property type="molecule type" value="Genomic_DNA"/>
</dbReference>
<evidence type="ECO:0000313" key="8">
    <source>
        <dbReference type="Proteomes" id="UP001501787"/>
    </source>
</evidence>